<dbReference type="FunFam" id="3.30.70.330:FF:000284">
    <property type="entry name" value="39S ribosomal protein L23, mitochondrial"/>
    <property type="match status" value="1"/>
</dbReference>
<keyword evidence="4" id="KW-0496">Mitochondrion</keyword>
<dbReference type="RefSeq" id="XP_009017946.1">
    <property type="nucleotide sequence ID" value="XM_009019698.1"/>
</dbReference>
<evidence type="ECO:0000256" key="6">
    <source>
        <dbReference type="ARBA" id="ARBA00039977"/>
    </source>
</evidence>
<dbReference type="EMBL" id="AMQM01004437">
    <property type="status" value="NOT_ANNOTATED_CDS"/>
    <property type="molecule type" value="Genomic_DNA"/>
</dbReference>
<dbReference type="InterPro" id="IPR013025">
    <property type="entry name" value="Ribosomal_uL23-like"/>
</dbReference>
<dbReference type="STRING" id="6412.T1F6B3"/>
<dbReference type="GO" id="GO:0005762">
    <property type="term" value="C:mitochondrial large ribosomal subunit"/>
    <property type="evidence" value="ECO:0000318"/>
    <property type="project" value="GO_Central"/>
</dbReference>
<dbReference type="InterPro" id="IPR012678">
    <property type="entry name" value="Ribosomal_uL23/eL15/eS24_sf"/>
</dbReference>
<dbReference type="KEGG" id="hro:HELRODRAFT_173066"/>
<evidence type="ECO:0000313" key="9">
    <source>
        <dbReference type="EnsemblMetazoa" id="HelroP173066"/>
    </source>
</evidence>
<protein>
    <recommendedName>
        <fullName evidence="6">Large ribosomal subunit protein uL23m</fullName>
    </recommendedName>
    <alternativeName>
        <fullName evidence="7">39S ribosomal protein L23, mitochondrial</fullName>
    </alternativeName>
</protein>
<dbReference type="GeneID" id="20204362"/>
<dbReference type="AlphaFoldDB" id="T1F6B3"/>
<reference evidence="8 10" key="2">
    <citation type="journal article" date="2013" name="Nature">
        <title>Insights into bilaterian evolution from three spiralian genomes.</title>
        <authorList>
            <person name="Simakov O."/>
            <person name="Marletaz F."/>
            <person name="Cho S.J."/>
            <person name="Edsinger-Gonzales E."/>
            <person name="Havlak P."/>
            <person name="Hellsten U."/>
            <person name="Kuo D.H."/>
            <person name="Larsson T."/>
            <person name="Lv J."/>
            <person name="Arendt D."/>
            <person name="Savage R."/>
            <person name="Osoegawa K."/>
            <person name="de Jong P."/>
            <person name="Grimwood J."/>
            <person name="Chapman J.A."/>
            <person name="Shapiro H."/>
            <person name="Aerts A."/>
            <person name="Otillar R.P."/>
            <person name="Terry A.Y."/>
            <person name="Boore J.L."/>
            <person name="Grigoriev I.V."/>
            <person name="Lindberg D.R."/>
            <person name="Seaver E.C."/>
            <person name="Weisblat D.A."/>
            <person name="Putnam N.H."/>
            <person name="Rokhsar D.S."/>
        </authorList>
    </citation>
    <scope>NUCLEOTIDE SEQUENCE</scope>
</reference>
<dbReference type="eggNOG" id="KOG4089">
    <property type="taxonomic scope" value="Eukaryota"/>
</dbReference>
<dbReference type="Pfam" id="PF00276">
    <property type="entry name" value="Ribosomal_L23"/>
    <property type="match status" value="1"/>
</dbReference>
<evidence type="ECO:0000256" key="7">
    <source>
        <dbReference type="ARBA" id="ARBA00041375"/>
    </source>
</evidence>
<proteinExistence type="inferred from homology"/>
<evidence type="ECO:0000256" key="1">
    <source>
        <dbReference type="ARBA" id="ARBA00004173"/>
    </source>
</evidence>
<dbReference type="SUPFAM" id="SSF54189">
    <property type="entry name" value="Ribosomal proteins S24e, L23 and L15e"/>
    <property type="match status" value="1"/>
</dbReference>
<evidence type="ECO:0000256" key="2">
    <source>
        <dbReference type="ARBA" id="ARBA00006700"/>
    </source>
</evidence>
<evidence type="ECO:0000313" key="8">
    <source>
        <dbReference type="EMBL" id="ESO04010.1"/>
    </source>
</evidence>
<sequence>MTVNVDTGCHVVCGASGGGLVDCRRVVTSPLLNAVSFVEHTVNSRPLWQRQIPRYPLYYKGNPQLRIYLPLFWMKLLKWDKDLPSDTQSFEVHLQMTEHDVKNYLERIYKVKVLTVTTKLLKGESRKHPMFGYSIQPAVDRRIAFVQLSDSSFKFPDISFKNALDNFDDSKLKSGSQETFPTTLKDICNNDLPTWFNN</sequence>
<dbReference type="Gene3D" id="3.30.70.330">
    <property type="match status" value="1"/>
</dbReference>
<dbReference type="GO" id="GO:0003735">
    <property type="term" value="F:structural constituent of ribosome"/>
    <property type="evidence" value="ECO:0000318"/>
    <property type="project" value="GO_Central"/>
</dbReference>
<dbReference type="OMA" id="KDICNND"/>
<evidence type="ECO:0000313" key="10">
    <source>
        <dbReference type="Proteomes" id="UP000015101"/>
    </source>
</evidence>
<dbReference type="PANTHER" id="PTHR12059:SF5">
    <property type="entry name" value="LARGE RIBOSOMAL SUBUNIT PROTEIN UL23M"/>
    <property type="match status" value="1"/>
</dbReference>
<gene>
    <name evidence="9" type="primary">20204362</name>
    <name evidence="8" type="ORF">HELRODRAFT_173066</name>
</gene>
<keyword evidence="10" id="KW-1185">Reference proteome</keyword>
<dbReference type="EMBL" id="KB096551">
    <property type="protein sequence ID" value="ESO04010.1"/>
    <property type="molecule type" value="Genomic_DNA"/>
</dbReference>
<comment type="subcellular location">
    <subcellularLocation>
        <location evidence="1">Mitochondrion</location>
    </subcellularLocation>
</comment>
<dbReference type="Proteomes" id="UP000015101">
    <property type="component" value="Unassembled WGS sequence"/>
</dbReference>
<keyword evidence="3" id="KW-0689">Ribosomal protein</keyword>
<dbReference type="OrthoDB" id="275582at2759"/>
<dbReference type="PANTHER" id="PTHR12059">
    <property type="entry name" value="RIBOSOMAL PROTEIN L23-RELATED"/>
    <property type="match status" value="1"/>
</dbReference>
<dbReference type="GO" id="GO:0032543">
    <property type="term" value="P:mitochondrial translation"/>
    <property type="evidence" value="ECO:0000318"/>
    <property type="project" value="GO_Central"/>
</dbReference>
<evidence type="ECO:0000256" key="4">
    <source>
        <dbReference type="ARBA" id="ARBA00023128"/>
    </source>
</evidence>
<dbReference type="InterPro" id="IPR012677">
    <property type="entry name" value="Nucleotide-bd_a/b_plait_sf"/>
</dbReference>
<dbReference type="EnsemblMetazoa" id="HelroT173066">
    <property type="protein sequence ID" value="HelroP173066"/>
    <property type="gene ID" value="HelroG173066"/>
</dbReference>
<dbReference type="CTD" id="20204362"/>
<organism evidence="9 10">
    <name type="scientific">Helobdella robusta</name>
    <name type="common">Californian leech</name>
    <dbReference type="NCBI Taxonomy" id="6412"/>
    <lineage>
        <taxon>Eukaryota</taxon>
        <taxon>Metazoa</taxon>
        <taxon>Spiralia</taxon>
        <taxon>Lophotrochozoa</taxon>
        <taxon>Annelida</taxon>
        <taxon>Clitellata</taxon>
        <taxon>Hirudinea</taxon>
        <taxon>Rhynchobdellida</taxon>
        <taxon>Glossiphoniidae</taxon>
        <taxon>Helobdella</taxon>
    </lineage>
</organism>
<dbReference type="FunCoup" id="T1F6B3">
    <property type="interactions" value="158"/>
</dbReference>
<accession>T1F6B3</accession>
<reference evidence="9" key="3">
    <citation type="submission" date="2015-06" db="UniProtKB">
        <authorList>
            <consortium name="EnsemblMetazoa"/>
        </authorList>
    </citation>
    <scope>IDENTIFICATION</scope>
</reference>
<dbReference type="InParanoid" id="T1F6B3"/>
<reference evidence="10" key="1">
    <citation type="submission" date="2012-12" db="EMBL/GenBank/DDBJ databases">
        <authorList>
            <person name="Hellsten U."/>
            <person name="Grimwood J."/>
            <person name="Chapman J.A."/>
            <person name="Shapiro H."/>
            <person name="Aerts A."/>
            <person name="Otillar R.P."/>
            <person name="Terry A.Y."/>
            <person name="Boore J.L."/>
            <person name="Simakov O."/>
            <person name="Marletaz F."/>
            <person name="Cho S.-J."/>
            <person name="Edsinger-Gonzales E."/>
            <person name="Havlak P."/>
            <person name="Kuo D.-H."/>
            <person name="Larsson T."/>
            <person name="Lv J."/>
            <person name="Arendt D."/>
            <person name="Savage R."/>
            <person name="Osoegawa K."/>
            <person name="de Jong P."/>
            <person name="Lindberg D.R."/>
            <person name="Seaver E.C."/>
            <person name="Weisblat D.A."/>
            <person name="Putnam N.H."/>
            <person name="Grigoriev I.V."/>
            <person name="Rokhsar D.S."/>
        </authorList>
    </citation>
    <scope>NUCLEOTIDE SEQUENCE</scope>
</reference>
<evidence type="ECO:0000256" key="5">
    <source>
        <dbReference type="ARBA" id="ARBA00023274"/>
    </source>
</evidence>
<dbReference type="HOGENOM" id="CLU_103097_1_1_1"/>
<evidence type="ECO:0000256" key="3">
    <source>
        <dbReference type="ARBA" id="ARBA00022980"/>
    </source>
</evidence>
<keyword evidence="5" id="KW-0687">Ribonucleoprotein</keyword>
<comment type="similarity">
    <text evidence="2">Belongs to the universal ribosomal protein uL23 family.</text>
</comment>
<name>T1F6B3_HELRO</name>